<dbReference type="CDD" id="cd01335">
    <property type="entry name" value="Radical_SAM"/>
    <property type="match status" value="1"/>
</dbReference>
<keyword evidence="4" id="KW-0808">Transferase</keyword>
<dbReference type="InterPro" id="IPR023404">
    <property type="entry name" value="rSAM_horseshoe"/>
</dbReference>
<protein>
    <submittedName>
        <fullName evidence="11">Protein containing B12 binding domain, radical SAM</fullName>
    </submittedName>
</protein>
<dbReference type="GO" id="GO:0003824">
    <property type="term" value="F:catalytic activity"/>
    <property type="evidence" value="ECO:0007669"/>
    <property type="project" value="InterPro"/>
</dbReference>
<evidence type="ECO:0000256" key="7">
    <source>
        <dbReference type="ARBA" id="ARBA00023004"/>
    </source>
</evidence>
<evidence type="ECO:0000256" key="3">
    <source>
        <dbReference type="ARBA" id="ARBA00022603"/>
    </source>
</evidence>
<dbReference type="InterPro" id="IPR051198">
    <property type="entry name" value="BchE-like"/>
</dbReference>
<dbReference type="InterPro" id="IPR034466">
    <property type="entry name" value="Methyltransferase_Class_B"/>
</dbReference>
<dbReference type="InterPro" id="IPR036724">
    <property type="entry name" value="Cobalamin-bd_sf"/>
</dbReference>
<dbReference type="InterPro" id="IPR026447">
    <property type="entry name" value="B12_SAM_Ta0216"/>
</dbReference>
<dbReference type="InterPro" id="IPR058240">
    <property type="entry name" value="rSAM_sf"/>
</dbReference>
<dbReference type="InterPro" id="IPR007197">
    <property type="entry name" value="rSAM"/>
</dbReference>
<keyword evidence="8" id="KW-0411">Iron-sulfur</keyword>
<evidence type="ECO:0000256" key="5">
    <source>
        <dbReference type="ARBA" id="ARBA00022691"/>
    </source>
</evidence>
<dbReference type="Pfam" id="PF04055">
    <property type="entry name" value="Radical_SAM"/>
    <property type="match status" value="1"/>
</dbReference>
<dbReference type="InterPro" id="IPR006638">
    <property type="entry name" value="Elp3/MiaA/NifB-like_rSAM"/>
</dbReference>
<keyword evidence="3" id="KW-0489">Methyltransferase</keyword>
<dbReference type="Proteomes" id="UP000186940">
    <property type="component" value="Unassembled WGS sequence"/>
</dbReference>
<evidence type="ECO:0000256" key="1">
    <source>
        <dbReference type="ARBA" id="ARBA00001966"/>
    </source>
</evidence>
<accession>A0A1F2PBC9</accession>
<evidence type="ECO:0000256" key="8">
    <source>
        <dbReference type="ARBA" id="ARBA00023014"/>
    </source>
</evidence>
<dbReference type="AlphaFoldDB" id="A0A1F2PBC9"/>
<evidence type="ECO:0000313" key="11">
    <source>
        <dbReference type="EMBL" id="OFV68355.1"/>
    </source>
</evidence>
<dbReference type="SMART" id="SM00729">
    <property type="entry name" value="Elp3"/>
    <property type="match status" value="1"/>
</dbReference>
<dbReference type="GO" id="GO:0031419">
    <property type="term" value="F:cobalamin binding"/>
    <property type="evidence" value="ECO:0007669"/>
    <property type="project" value="InterPro"/>
</dbReference>
<dbReference type="GO" id="GO:0051536">
    <property type="term" value="F:iron-sulfur cluster binding"/>
    <property type="evidence" value="ECO:0007669"/>
    <property type="project" value="UniProtKB-KW"/>
</dbReference>
<dbReference type="CDD" id="cd02068">
    <property type="entry name" value="radical_SAM_B12_BD"/>
    <property type="match status" value="1"/>
</dbReference>
<reference evidence="11" key="1">
    <citation type="submission" date="2016-05" db="EMBL/GenBank/DDBJ databases">
        <title>Microbial consortia oxidize butane by reversing methanogenesis.</title>
        <authorList>
            <person name="Laso-Perez R."/>
            <person name="Richter M."/>
            <person name="Wegener G."/>
            <person name="Musat F."/>
        </authorList>
    </citation>
    <scope>NUCLEOTIDE SEQUENCE [LARGE SCALE GENOMIC DNA]</scope>
    <source>
        <strain evidence="11">BOX2</strain>
    </source>
</reference>
<feature type="domain" description="Radical SAM core" evidence="10">
    <location>
        <begin position="226"/>
        <end position="458"/>
    </location>
</feature>
<sequence>MYIRNPDLVLLHAPAVYDFRERPLMFGPIADGVPSSPLFEMYPIGFFSILEHLERGGMKVRIVNLAARMLGDASFNPEKMIRKLKPAAFGIDLHWLAHAHGSLEVAKVCKKYHPETPVIFGGLSATYFHDELIRYPAVDFVIRGDSTEEPFLRLMKVITARSSEHLDEIPNLVWKDKDSEVRINPFTHVPSRFNGCANNYIYAFRTALRYMDIRSLSPWKSGSSHWMDYPITPIITCRGCMHNCTFCGGSKKAVAHYCNRNKASFRDPEMIAEEILKITAYTRAPIFIIGDLLQSGKEYAYKVLEGLREKEFENHLVFELFTCAPEEYFKLVGESVKNFNFEISPDTHDEKIRSREGKHYTNAQIEANIEWAMEHGCNRFDLFFMIGLPLQDCESVMDTVEWCGELMGRFGKRVVPFILSYSPFLDPGSIAYENASEYGYRIRFRTLEEYRKAMLSPSWKYALNYETEWMSRDEIVDCTYRAGMHLNRLKAEYGVIDQEIFRSTEERIKLAIELTRRIDEIMELDDQKERQKELNALKPELDMMLDYVINEKVHMEWPASKKNLKLFNLVKAAISELFRW</sequence>
<comment type="cofactor">
    <cofactor evidence="1">
        <name>[4Fe-4S] cluster</name>
        <dbReference type="ChEBI" id="CHEBI:49883"/>
    </cofactor>
</comment>
<feature type="domain" description="B12-binding" evidence="9">
    <location>
        <begin position="29"/>
        <end position="165"/>
    </location>
</feature>
<proteinExistence type="inferred from homology"/>
<name>A0A1F2PBC9_9EURY</name>
<comment type="caution">
    <text evidence="11">The sequence shown here is derived from an EMBL/GenBank/DDBJ whole genome shotgun (WGS) entry which is preliminary data.</text>
</comment>
<keyword evidence="5" id="KW-0949">S-adenosyl-L-methionine</keyword>
<dbReference type="PANTHER" id="PTHR43409">
    <property type="entry name" value="ANAEROBIC MAGNESIUM-PROTOPORPHYRIN IX MONOMETHYL ESTER CYCLASE-RELATED"/>
    <property type="match status" value="1"/>
</dbReference>
<dbReference type="SFLD" id="SFLDS00029">
    <property type="entry name" value="Radical_SAM"/>
    <property type="match status" value="1"/>
</dbReference>
<dbReference type="InterPro" id="IPR006158">
    <property type="entry name" value="Cobalamin-bd"/>
</dbReference>
<evidence type="ECO:0000256" key="4">
    <source>
        <dbReference type="ARBA" id="ARBA00022679"/>
    </source>
</evidence>
<keyword evidence="7" id="KW-0408">Iron</keyword>
<dbReference type="PROSITE" id="PS51332">
    <property type="entry name" value="B12_BINDING"/>
    <property type="match status" value="1"/>
</dbReference>
<evidence type="ECO:0000259" key="9">
    <source>
        <dbReference type="PROSITE" id="PS51332"/>
    </source>
</evidence>
<dbReference type="SFLD" id="SFLDF00326">
    <property type="entry name" value="5''-pyrrole_methytransferase"/>
    <property type="match status" value="1"/>
</dbReference>
<keyword evidence="12" id="KW-1185">Reference proteome</keyword>
<dbReference type="GO" id="GO:0046872">
    <property type="term" value="F:metal ion binding"/>
    <property type="evidence" value="ECO:0007669"/>
    <property type="project" value="UniProtKB-KW"/>
</dbReference>
<dbReference type="NCBIfam" id="TIGR04190">
    <property type="entry name" value="B12_SAM_Ta0216"/>
    <property type="match status" value="1"/>
</dbReference>
<dbReference type="Gene3D" id="3.40.50.280">
    <property type="entry name" value="Cobalamin-binding domain"/>
    <property type="match status" value="1"/>
</dbReference>
<evidence type="ECO:0000313" key="12">
    <source>
        <dbReference type="Proteomes" id="UP000186940"/>
    </source>
</evidence>
<dbReference type="Gene3D" id="3.80.30.20">
    <property type="entry name" value="tm_1862 like domain"/>
    <property type="match status" value="1"/>
</dbReference>
<dbReference type="EMBL" id="LYOS01000001">
    <property type="protein sequence ID" value="OFV68355.1"/>
    <property type="molecule type" value="Genomic_DNA"/>
</dbReference>
<gene>
    <name evidence="11" type="ORF">SCAL_000031</name>
</gene>
<evidence type="ECO:0000259" key="10">
    <source>
        <dbReference type="PROSITE" id="PS51918"/>
    </source>
</evidence>
<dbReference type="SFLD" id="SFLDG01123">
    <property type="entry name" value="methyltransferase_(Class_B)"/>
    <property type="match status" value="1"/>
</dbReference>
<dbReference type="PANTHER" id="PTHR43409:SF7">
    <property type="entry name" value="BLL1977 PROTEIN"/>
    <property type="match status" value="1"/>
</dbReference>
<dbReference type="STRING" id="1838285.SCAL_000031"/>
<dbReference type="Pfam" id="PF02310">
    <property type="entry name" value="B12-binding"/>
    <property type="match status" value="1"/>
</dbReference>
<dbReference type="SUPFAM" id="SSF52242">
    <property type="entry name" value="Cobalamin (vitamin B12)-binding domain"/>
    <property type="match status" value="1"/>
</dbReference>
<dbReference type="PROSITE" id="PS51918">
    <property type="entry name" value="RADICAL_SAM"/>
    <property type="match status" value="1"/>
</dbReference>
<dbReference type="SUPFAM" id="SSF102114">
    <property type="entry name" value="Radical SAM enzymes"/>
    <property type="match status" value="1"/>
</dbReference>
<organism evidence="11 12">
    <name type="scientific">Candidatus Syntropharchaeum caldarium</name>
    <dbReference type="NCBI Taxonomy" id="1838285"/>
    <lineage>
        <taxon>Archaea</taxon>
        <taxon>Methanobacteriati</taxon>
        <taxon>Methanobacteriota</taxon>
        <taxon>Stenosarchaea group</taxon>
        <taxon>Methanomicrobia</taxon>
        <taxon>Methanosarcinales</taxon>
        <taxon>ANME-2 cluster</taxon>
        <taxon>Candidatus Syntropharchaeum</taxon>
    </lineage>
</organism>
<evidence type="ECO:0000256" key="2">
    <source>
        <dbReference type="ARBA" id="ARBA00010854"/>
    </source>
</evidence>
<keyword evidence="6" id="KW-0479">Metal-binding</keyword>
<comment type="similarity">
    <text evidence="2">Belongs to the methylamine corrinoid protein family.</text>
</comment>
<dbReference type="SFLD" id="SFLDG01082">
    <property type="entry name" value="B12-binding_domain_containing"/>
    <property type="match status" value="1"/>
</dbReference>
<evidence type="ECO:0000256" key="6">
    <source>
        <dbReference type="ARBA" id="ARBA00022723"/>
    </source>
</evidence>